<dbReference type="VEuPathDB" id="MicrosporidiaDB:H312_01745"/>
<keyword evidence="2" id="KW-1185">Reference proteome</keyword>
<reference evidence="2" key="1">
    <citation type="submission" date="2013-02" db="EMBL/GenBank/DDBJ databases">
        <authorList>
            <consortium name="The Broad Institute Genome Sequencing Platform"/>
            <person name="Cuomo C."/>
            <person name="Becnel J."/>
            <person name="Sanscrainte N."/>
            <person name="Walker B."/>
            <person name="Young S.K."/>
            <person name="Zeng Q."/>
            <person name="Gargeya S."/>
            <person name="Fitzgerald M."/>
            <person name="Haas B."/>
            <person name="Abouelleil A."/>
            <person name="Alvarado L."/>
            <person name="Arachchi H.M."/>
            <person name="Berlin A.M."/>
            <person name="Chapman S.B."/>
            <person name="Dewar J."/>
            <person name="Goldberg J."/>
            <person name="Griggs A."/>
            <person name="Gujja S."/>
            <person name="Hansen M."/>
            <person name="Howarth C."/>
            <person name="Imamovic A."/>
            <person name="Larimer J."/>
            <person name="McCowan C."/>
            <person name="Murphy C."/>
            <person name="Neiman D."/>
            <person name="Pearson M."/>
            <person name="Priest M."/>
            <person name="Roberts A."/>
            <person name="Saif S."/>
            <person name="Shea T."/>
            <person name="Sisk P."/>
            <person name="Sykes S."/>
            <person name="Wortman J."/>
            <person name="Nusbaum C."/>
            <person name="Birren B."/>
        </authorList>
    </citation>
    <scope>NUCLEOTIDE SEQUENCE [LARGE SCALE GENOMIC DNA]</scope>
    <source>
        <strain evidence="2">PRA339</strain>
    </source>
</reference>
<dbReference type="AlphaFoldDB" id="A0A059F178"/>
<name>A0A059F178_9MICR</name>
<evidence type="ECO:0000313" key="2">
    <source>
        <dbReference type="Proteomes" id="UP000030655"/>
    </source>
</evidence>
<dbReference type="HOGENOM" id="CLU_1204510_0_0_1"/>
<gene>
    <name evidence="1" type="ORF">H312_01745</name>
</gene>
<dbReference type="Proteomes" id="UP000030655">
    <property type="component" value="Unassembled WGS sequence"/>
</dbReference>
<dbReference type="EMBL" id="KK365160">
    <property type="protein sequence ID" value="KCZ80862.1"/>
    <property type="molecule type" value="Genomic_DNA"/>
</dbReference>
<accession>A0A059F178</accession>
<sequence>MEFIHEESSKVKYLNLFNDTLGIQFPHTSNIFIMSREDLSIRNRPIVLINNHGLFYFTNISTPPKKYYLSQVIDVQVYEKETRVFMRLGIESFFYVLVFLNRDKAKEIFRMVKSYETKREEAKVAILVHFGALKFVINVPDTFDLESLKKRCIYRIGKYFCPDKVFSESIIDLNEYNEYRFTVMVENTEILLESDSDFKSAKMFCDNKLKVIVTLDERKQYKEYWREEDC</sequence>
<protein>
    <submittedName>
        <fullName evidence="1">Uncharacterized protein</fullName>
    </submittedName>
</protein>
<evidence type="ECO:0000313" key="1">
    <source>
        <dbReference type="EMBL" id="KCZ80862.1"/>
    </source>
</evidence>
<reference evidence="1 2" key="2">
    <citation type="submission" date="2014-03" db="EMBL/GenBank/DDBJ databases">
        <title>The Genome Sequence of Anncaliia algerae insect isolate PRA339.</title>
        <authorList>
            <consortium name="The Broad Institute Genome Sequencing Platform"/>
            <consortium name="The Broad Institute Genome Sequencing Center for Infectious Disease"/>
            <person name="Cuomo C."/>
            <person name="Becnel J."/>
            <person name="Sanscrainte N."/>
            <person name="Walker B."/>
            <person name="Young S.K."/>
            <person name="Zeng Q."/>
            <person name="Gargeya S."/>
            <person name="Fitzgerald M."/>
            <person name="Haas B."/>
            <person name="Abouelleil A."/>
            <person name="Alvarado L."/>
            <person name="Arachchi H.M."/>
            <person name="Berlin A.M."/>
            <person name="Chapman S.B."/>
            <person name="Dewar J."/>
            <person name="Goldberg J."/>
            <person name="Griggs A."/>
            <person name="Gujja S."/>
            <person name="Hansen M."/>
            <person name="Howarth C."/>
            <person name="Imamovic A."/>
            <person name="Larimer J."/>
            <person name="McCowan C."/>
            <person name="Murphy C."/>
            <person name="Neiman D."/>
            <person name="Pearson M."/>
            <person name="Priest M."/>
            <person name="Roberts A."/>
            <person name="Saif S."/>
            <person name="Shea T."/>
            <person name="Sisk P."/>
            <person name="Sykes S."/>
            <person name="Wortman J."/>
            <person name="Nusbaum C."/>
            <person name="Birren B."/>
        </authorList>
    </citation>
    <scope>NUCLEOTIDE SEQUENCE [LARGE SCALE GENOMIC DNA]</scope>
    <source>
        <strain evidence="1 2">PRA339</strain>
    </source>
</reference>
<dbReference type="OrthoDB" id="2186188at2759"/>
<proteinExistence type="predicted"/>
<organism evidence="1 2">
    <name type="scientific">Anncaliia algerae PRA339</name>
    <dbReference type="NCBI Taxonomy" id="1288291"/>
    <lineage>
        <taxon>Eukaryota</taxon>
        <taxon>Fungi</taxon>
        <taxon>Fungi incertae sedis</taxon>
        <taxon>Microsporidia</taxon>
        <taxon>Tubulinosematoidea</taxon>
        <taxon>Tubulinosematidae</taxon>
        <taxon>Anncaliia</taxon>
    </lineage>
</organism>